<comment type="catalytic activity">
    <reaction evidence="6">
        <text>Exonucleolytic cleavage that removes extra residues from the 3'-terminus of tRNA to produce 5'-mononucleotides.</text>
        <dbReference type="EC" id="3.1.13.5"/>
    </reaction>
</comment>
<dbReference type="EMBL" id="CP058214">
    <property type="protein sequence ID" value="QPC44726.1"/>
    <property type="molecule type" value="Genomic_DNA"/>
</dbReference>
<dbReference type="SUPFAM" id="SSF47819">
    <property type="entry name" value="HRDC-like"/>
    <property type="match status" value="2"/>
</dbReference>
<dbReference type="InterPro" id="IPR051086">
    <property type="entry name" value="RNase_D-like"/>
</dbReference>
<dbReference type="InterPro" id="IPR044876">
    <property type="entry name" value="HRDC_dom_sf"/>
</dbReference>
<dbReference type="InterPro" id="IPR012337">
    <property type="entry name" value="RNaseH-like_sf"/>
</dbReference>
<comment type="cofactor">
    <cofactor evidence="6">
        <name>a divalent metal cation</name>
        <dbReference type="ChEBI" id="CHEBI:60240"/>
    </cofactor>
</comment>
<keyword evidence="5 6" id="KW-0269">Exonuclease</keyword>
<dbReference type="InterPro" id="IPR010997">
    <property type="entry name" value="HRDC-like_sf"/>
</dbReference>
<feature type="domain" description="HRDC" evidence="7">
    <location>
        <begin position="208"/>
        <end position="289"/>
    </location>
</feature>
<name>A0A7S8C7B5_9HYPH</name>
<keyword evidence="9" id="KW-1185">Reference proteome</keyword>
<comment type="subcellular location">
    <subcellularLocation>
        <location evidence="6">Cytoplasm</location>
    </subcellularLocation>
</comment>
<keyword evidence="2 6" id="KW-0819">tRNA processing</keyword>
<dbReference type="EC" id="3.1.13.5" evidence="6"/>
<evidence type="ECO:0000259" key="7">
    <source>
        <dbReference type="PROSITE" id="PS50967"/>
    </source>
</evidence>
<gene>
    <name evidence="6 8" type="primary">rnd</name>
    <name evidence="8" type="ORF">HW532_19695</name>
</gene>
<protein>
    <recommendedName>
        <fullName evidence="6">Ribonuclease D</fullName>
        <shortName evidence="6">RNase D</shortName>
        <ecNumber evidence="6">3.1.13.5</ecNumber>
    </recommendedName>
</protein>
<keyword evidence="3 6" id="KW-0540">Nuclease</keyword>
<proteinExistence type="inferred from homology"/>
<evidence type="ECO:0000256" key="4">
    <source>
        <dbReference type="ARBA" id="ARBA00022801"/>
    </source>
</evidence>
<dbReference type="InterPro" id="IPR006292">
    <property type="entry name" value="RNase_D"/>
</dbReference>
<accession>A0A7S8C7B5</accession>
<dbReference type="InterPro" id="IPR002121">
    <property type="entry name" value="HRDC_dom"/>
</dbReference>
<dbReference type="Pfam" id="PF01612">
    <property type="entry name" value="DNA_pol_A_exo1"/>
    <property type="match status" value="1"/>
</dbReference>
<sequence length="392" mass="43832">MNIITNTEQLDIVCAELAREPFVAVDTEFMRETTYWPNLCLIQMAGESHEVIVDPLADGIDLGPFFRLMADEGVVKVFHSARQDLEIVYQRGDVIPAPLFDTQIAAMVCGFGEQIGYENIVRKLAGAQIDKTSRFTDWSRRPLSDKQLKYAISDVTHLRTVYRKLKTELEQSGRAPWLKEEMATLTSPDTYRAEPAEAWRRLKFRARNKKALGVFIEVAAWREREAQERNVPRNRILKDDALSEIAVHAPADAASLRQLRAVPRGFADSRHADRLIRAIEEGRARDPSSLPDVADDRGGPRENVGVLGDVLKLALKVVCEREGVAAKIIASAAELEMLAADDNADIPALKGWRRQLFGETALALKHGKLAIVIDGKRPRIVARDETYAEAAE</sequence>
<comment type="similarity">
    <text evidence="6">Belongs to the RNase D family.</text>
</comment>
<dbReference type="GO" id="GO:0000166">
    <property type="term" value="F:nucleotide binding"/>
    <property type="evidence" value="ECO:0007669"/>
    <property type="project" value="InterPro"/>
</dbReference>
<reference evidence="8 9" key="1">
    <citation type="submission" date="2020-06" db="EMBL/GenBank/DDBJ databases">
        <title>Genome sequence of 2 isolates from Red Sea Mangroves.</title>
        <authorList>
            <person name="Sefrji F."/>
            <person name="Michoud G."/>
            <person name="Merlino G."/>
            <person name="Daffonchio D."/>
        </authorList>
    </citation>
    <scope>NUCLEOTIDE SEQUENCE [LARGE SCALE GENOMIC DNA]</scope>
    <source>
        <strain evidence="8 9">R1DC25</strain>
    </source>
</reference>
<comment type="function">
    <text evidence="6">Exonuclease involved in the 3' processing of various precursor tRNAs. Initiates hydrolysis at the 3'-terminus of an RNA molecule and releases 5'-mononucleotides.</text>
</comment>
<dbReference type="PANTHER" id="PTHR47649">
    <property type="entry name" value="RIBONUCLEASE D"/>
    <property type="match status" value="1"/>
</dbReference>
<dbReference type="NCBIfam" id="TIGR01388">
    <property type="entry name" value="rnd"/>
    <property type="match status" value="1"/>
</dbReference>
<evidence type="ECO:0000256" key="2">
    <source>
        <dbReference type="ARBA" id="ARBA00022694"/>
    </source>
</evidence>
<dbReference type="Proteomes" id="UP000593594">
    <property type="component" value="Chromosome"/>
</dbReference>
<dbReference type="HAMAP" id="MF_01899">
    <property type="entry name" value="RNase_D"/>
    <property type="match status" value="1"/>
</dbReference>
<dbReference type="GO" id="GO:0033890">
    <property type="term" value="F:ribonuclease D activity"/>
    <property type="evidence" value="ECO:0007669"/>
    <property type="project" value="UniProtKB-UniRule"/>
</dbReference>
<evidence type="ECO:0000313" key="8">
    <source>
        <dbReference type="EMBL" id="QPC44726.1"/>
    </source>
</evidence>
<dbReference type="Gene3D" id="3.30.420.10">
    <property type="entry name" value="Ribonuclease H-like superfamily/Ribonuclease H"/>
    <property type="match status" value="1"/>
</dbReference>
<dbReference type="PROSITE" id="PS50967">
    <property type="entry name" value="HRDC"/>
    <property type="match status" value="1"/>
</dbReference>
<organism evidence="8 9">
    <name type="scientific">Kaustia mangrovi</name>
    <dbReference type="NCBI Taxonomy" id="2593653"/>
    <lineage>
        <taxon>Bacteria</taxon>
        <taxon>Pseudomonadati</taxon>
        <taxon>Pseudomonadota</taxon>
        <taxon>Alphaproteobacteria</taxon>
        <taxon>Hyphomicrobiales</taxon>
        <taxon>Parvibaculaceae</taxon>
        <taxon>Kaustia</taxon>
    </lineage>
</organism>
<dbReference type="RefSeq" id="WP_213162095.1">
    <property type="nucleotide sequence ID" value="NZ_CP058214.1"/>
</dbReference>
<dbReference type="KEGG" id="kmn:HW532_19695"/>
<dbReference type="InterPro" id="IPR002562">
    <property type="entry name" value="3'-5'_exonuclease_dom"/>
</dbReference>
<dbReference type="GO" id="GO:0042780">
    <property type="term" value="P:tRNA 3'-end processing"/>
    <property type="evidence" value="ECO:0007669"/>
    <property type="project" value="UniProtKB-UniRule"/>
</dbReference>
<dbReference type="GO" id="GO:0008408">
    <property type="term" value="F:3'-5' exonuclease activity"/>
    <property type="evidence" value="ECO:0007669"/>
    <property type="project" value="InterPro"/>
</dbReference>
<evidence type="ECO:0000256" key="3">
    <source>
        <dbReference type="ARBA" id="ARBA00022722"/>
    </source>
</evidence>
<dbReference type="Gene3D" id="1.10.150.80">
    <property type="entry name" value="HRDC domain"/>
    <property type="match status" value="1"/>
</dbReference>
<dbReference type="AlphaFoldDB" id="A0A7S8C7B5"/>
<evidence type="ECO:0000256" key="1">
    <source>
        <dbReference type="ARBA" id="ARBA00022490"/>
    </source>
</evidence>
<keyword evidence="4 6" id="KW-0378">Hydrolase</keyword>
<dbReference type="SMART" id="SM00474">
    <property type="entry name" value="35EXOc"/>
    <property type="match status" value="1"/>
</dbReference>
<evidence type="ECO:0000313" key="9">
    <source>
        <dbReference type="Proteomes" id="UP000593594"/>
    </source>
</evidence>
<keyword evidence="1 6" id="KW-0963">Cytoplasm</keyword>
<dbReference type="InterPro" id="IPR036397">
    <property type="entry name" value="RNaseH_sf"/>
</dbReference>
<dbReference type="GO" id="GO:0005737">
    <property type="term" value="C:cytoplasm"/>
    <property type="evidence" value="ECO:0007669"/>
    <property type="project" value="UniProtKB-SubCell"/>
</dbReference>
<dbReference type="Pfam" id="PF00570">
    <property type="entry name" value="HRDC"/>
    <property type="match status" value="1"/>
</dbReference>
<dbReference type="PANTHER" id="PTHR47649:SF1">
    <property type="entry name" value="RIBONUCLEASE D"/>
    <property type="match status" value="1"/>
</dbReference>
<dbReference type="SUPFAM" id="SSF53098">
    <property type="entry name" value="Ribonuclease H-like"/>
    <property type="match status" value="1"/>
</dbReference>
<dbReference type="GO" id="GO:0003676">
    <property type="term" value="F:nucleic acid binding"/>
    <property type="evidence" value="ECO:0007669"/>
    <property type="project" value="InterPro"/>
</dbReference>
<evidence type="ECO:0000256" key="5">
    <source>
        <dbReference type="ARBA" id="ARBA00022839"/>
    </source>
</evidence>
<evidence type="ECO:0000256" key="6">
    <source>
        <dbReference type="HAMAP-Rule" id="MF_01899"/>
    </source>
</evidence>
<dbReference type="CDD" id="cd06142">
    <property type="entry name" value="RNaseD_exo"/>
    <property type="match status" value="1"/>
</dbReference>